<accession>A0A917D730</accession>
<keyword evidence="3" id="KW-1185">Reference proteome</keyword>
<reference evidence="2" key="2">
    <citation type="submission" date="2020-09" db="EMBL/GenBank/DDBJ databases">
        <authorList>
            <person name="Sun Q."/>
            <person name="Sedlacek I."/>
        </authorList>
    </citation>
    <scope>NUCLEOTIDE SEQUENCE</scope>
    <source>
        <strain evidence="2">CCM 7905</strain>
    </source>
</reference>
<dbReference type="EMBL" id="BMCU01000003">
    <property type="protein sequence ID" value="GGG13300.1"/>
    <property type="molecule type" value="Genomic_DNA"/>
</dbReference>
<gene>
    <name evidence="2" type="ORF">GCM10007304_29150</name>
</gene>
<reference evidence="2" key="1">
    <citation type="journal article" date="2014" name="Int. J. Syst. Evol. Microbiol.">
        <title>Complete genome sequence of Corynebacterium casei LMG S-19264T (=DSM 44701T), isolated from a smear-ripened cheese.</title>
        <authorList>
            <consortium name="US DOE Joint Genome Institute (JGI-PGF)"/>
            <person name="Walter F."/>
            <person name="Albersmeier A."/>
            <person name="Kalinowski J."/>
            <person name="Ruckert C."/>
        </authorList>
    </citation>
    <scope>NUCLEOTIDE SEQUENCE</scope>
    <source>
        <strain evidence="2">CCM 7905</strain>
    </source>
</reference>
<evidence type="ECO:0000313" key="3">
    <source>
        <dbReference type="Proteomes" id="UP000654257"/>
    </source>
</evidence>
<sequence length="74" mass="8126">MTTPVIRCNTQDHMPGSPRYSDRVRSRVGATSVVLAIECSASNIIDGRDDSEKARMIVAPLLVRQVSDPSRREG</sequence>
<dbReference type="Proteomes" id="UP000654257">
    <property type="component" value="Unassembled WGS sequence"/>
</dbReference>
<organism evidence="2 3">
    <name type="scientific">Rhodococcoides trifolii</name>
    <dbReference type="NCBI Taxonomy" id="908250"/>
    <lineage>
        <taxon>Bacteria</taxon>
        <taxon>Bacillati</taxon>
        <taxon>Actinomycetota</taxon>
        <taxon>Actinomycetes</taxon>
        <taxon>Mycobacteriales</taxon>
        <taxon>Nocardiaceae</taxon>
        <taxon>Rhodococcoides</taxon>
    </lineage>
</organism>
<dbReference type="AlphaFoldDB" id="A0A917D730"/>
<comment type="caution">
    <text evidence="2">The sequence shown here is derived from an EMBL/GenBank/DDBJ whole genome shotgun (WGS) entry which is preliminary data.</text>
</comment>
<feature type="compositionally biased region" description="Polar residues" evidence="1">
    <location>
        <begin position="1"/>
        <end position="12"/>
    </location>
</feature>
<evidence type="ECO:0000313" key="2">
    <source>
        <dbReference type="EMBL" id="GGG13300.1"/>
    </source>
</evidence>
<name>A0A917D730_9NOCA</name>
<evidence type="ECO:0000256" key="1">
    <source>
        <dbReference type="SAM" id="MobiDB-lite"/>
    </source>
</evidence>
<proteinExistence type="predicted"/>
<feature type="region of interest" description="Disordered" evidence="1">
    <location>
        <begin position="1"/>
        <end position="24"/>
    </location>
</feature>
<protein>
    <submittedName>
        <fullName evidence="2">Uncharacterized protein</fullName>
    </submittedName>
</protein>